<protein>
    <submittedName>
        <fullName evidence="1">Uncharacterized protein</fullName>
    </submittedName>
</protein>
<dbReference type="Proteomes" id="UP000036471">
    <property type="component" value="Unassembled WGS sequence"/>
</dbReference>
<dbReference type="EMBL" id="JTHG01000014">
    <property type="protein sequence ID" value="KMO26570.1"/>
    <property type="molecule type" value="Genomic_DNA"/>
</dbReference>
<accession>A0ABR5HIM2</accession>
<keyword evidence="2" id="KW-1185">Reference proteome</keyword>
<reference evidence="1 2" key="1">
    <citation type="submission" date="2014-11" db="EMBL/GenBank/DDBJ databases">
        <title>Comparative genomics of Methylobacterium species.</title>
        <authorList>
            <person name="Chaudhry V."/>
            <person name="Patil P.B."/>
        </authorList>
    </citation>
    <scope>NUCLEOTIDE SEQUENCE [LARGE SCALE GENOMIC DNA]</scope>
    <source>
        <strain evidence="1 2">SE3.6</strain>
    </source>
</reference>
<name>A0ABR5HIM2_9HYPH</name>
<comment type="caution">
    <text evidence="1">The sequence shown here is derived from an EMBL/GenBank/DDBJ whole genome shotgun (WGS) entry which is preliminary data.</text>
</comment>
<gene>
    <name evidence="1" type="ORF">QR79_02115</name>
</gene>
<evidence type="ECO:0000313" key="1">
    <source>
        <dbReference type="EMBL" id="KMO26570.1"/>
    </source>
</evidence>
<organism evidence="1 2">
    <name type="scientific">Methylobacterium indicum</name>
    <dbReference type="NCBI Taxonomy" id="1775910"/>
    <lineage>
        <taxon>Bacteria</taxon>
        <taxon>Pseudomonadati</taxon>
        <taxon>Pseudomonadota</taxon>
        <taxon>Alphaproteobacteria</taxon>
        <taxon>Hyphomicrobiales</taxon>
        <taxon>Methylobacteriaceae</taxon>
        <taxon>Methylobacterium</taxon>
    </lineage>
</organism>
<evidence type="ECO:0000313" key="2">
    <source>
        <dbReference type="Proteomes" id="UP000036471"/>
    </source>
</evidence>
<sequence>MPIEPIVTHTMTAALREEAEPVETPWFVRGFKAWFATAETFRDWDDINAAALAAGIAAVQAQAEAGFEDATYLEVQGRRSTGSTTIKEEVLLVTLTTRIGLADDVDRASWKPPAASA</sequence>
<dbReference type="RefSeq" id="WP_048426599.1">
    <property type="nucleotide sequence ID" value="NZ_JTHF01000047.1"/>
</dbReference>
<proteinExistence type="predicted"/>